<name>A0ABS6JBD2_9BACI</name>
<protein>
    <submittedName>
        <fullName evidence="1">Uncharacterized protein</fullName>
    </submittedName>
</protein>
<organism evidence="1 2">
    <name type="scientific">Evansella tamaricis</name>
    <dbReference type="NCBI Taxonomy" id="2069301"/>
    <lineage>
        <taxon>Bacteria</taxon>
        <taxon>Bacillati</taxon>
        <taxon>Bacillota</taxon>
        <taxon>Bacilli</taxon>
        <taxon>Bacillales</taxon>
        <taxon>Bacillaceae</taxon>
        <taxon>Evansella</taxon>
    </lineage>
</organism>
<evidence type="ECO:0000313" key="2">
    <source>
        <dbReference type="Proteomes" id="UP000784880"/>
    </source>
</evidence>
<proteinExistence type="predicted"/>
<gene>
    <name evidence="1" type="ORF">KS419_04460</name>
</gene>
<dbReference type="Proteomes" id="UP000784880">
    <property type="component" value="Unassembled WGS sequence"/>
</dbReference>
<dbReference type="RefSeq" id="WP_217064874.1">
    <property type="nucleotide sequence ID" value="NZ_JAHQCS010000056.1"/>
</dbReference>
<comment type="caution">
    <text evidence="1">The sequence shown here is derived from an EMBL/GenBank/DDBJ whole genome shotgun (WGS) entry which is preliminary data.</text>
</comment>
<sequence>MLRLETIKESYGFKEVTWEVDGKILKTEKGLKRLSHWTEKDNMEWHINWRDRLAEKTGCLTDRMIQSLYGERKFLSDVGWYTLHDEVTSPFSYQNREKEMGIFFGHYFSTKIEDDHQNLHIDVMNLERMSDQISKPSTAKNNHSTSFIEGLRRESINRLLKAKRLWKEGQQAGGEPPIVTPIDSLDQGKNVFEKLFWQHGTGRPEKGYRSLKIVLSQWLQRYGRNSLYKLLNELDKQLSLRELHAKALLAECLTPREFIQFMNEMKDVKDQQQIEKCKENLSYQWEESLKLVKALSEWLDLTREKVPNP</sequence>
<reference evidence="1 2" key="1">
    <citation type="submission" date="2021-06" db="EMBL/GenBank/DDBJ databases">
        <title>Bacillus sp. RD4P76, an endophyte from a halophyte.</title>
        <authorList>
            <person name="Sun J.-Q."/>
        </authorList>
    </citation>
    <scope>NUCLEOTIDE SEQUENCE [LARGE SCALE GENOMIC DNA]</scope>
    <source>
        <strain evidence="1 2">CGMCC 1.15917</strain>
    </source>
</reference>
<evidence type="ECO:0000313" key="1">
    <source>
        <dbReference type="EMBL" id="MBU9710987.1"/>
    </source>
</evidence>
<keyword evidence="2" id="KW-1185">Reference proteome</keyword>
<dbReference type="EMBL" id="JAHQCS010000056">
    <property type="protein sequence ID" value="MBU9710987.1"/>
    <property type="molecule type" value="Genomic_DNA"/>
</dbReference>
<accession>A0ABS6JBD2</accession>